<dbReference type="GO" id="GO:0007409">
    <property type="term" value="P:axonogenesis"/>
    <property type="evidence" value="ECO:0007669"/>
    <property type="project" value="TreeGrafter"/>
</dbReference>
<keyword evidence="5 7" id="KW-1133">Transmembrane helix</keyword>
<evidence type="ECO:0000256" key="7">
    <source>
        <dbReference type="SAM" id="Phobius"/>
    </source>
</evidence>
<keyword evidence="10" id="KW-1185">Reference proteome</keyword>
<evidence type="ECO:0000256" key="5">
    <source>
        <dbReference type="ARBA" id="ARBA00022989"/>
    </source>
</evidence>
<evidence type="ECO:0000313" key="9">
    <source>
        <dbReference type="EMBL" id="CAG7818549.1"/>
    </source>
</evidence>
<dbReference type="SMART" id="SM00369">
    <property type="entry name" value="LRR_TYP"/>
    <property type="match status" value="3"/>
</dbReference>
<dbReference type="Pfam" id="PF13855">
    <property type="entry name" value="LRR_8"/>
    <property type="match status" value="1"/>
</dbReference>
<dbReference type="GO" id="GO:0016020">
    <property type="term" value="C:membrane"/>
    <property type="evidence" value="ECO:0007669"/>
    <property type="project" value="UniProtKB-SubCell"/>
</dbReference>
<dbReference type="PANTHER" id="PTHR45773">
    <property type="entry name" value="SLIT AND NTRK-LIKE PROTEIN 4-RELATED"/>
    <property type="match status" value="1"/>
</dbReference>
<dbReference type="SMART" id="SM00013">
    <property type="entry name" value="LRRNT"/>
    <property type="match status" value="1"/>
</dbReference>
<dbReference type="InterPro" id="IPR000372">
    <property type="entry name" value="LRRNT"/>
</dbReference>
<dbReference type="GO" id="GO:0051965">
    <property type="term" value="P:positive regulation of synapse assembly"/>
    <property type="evidence" value="ECO:0007669"/>
    <property type="project" value="TreeGrafter"/>
</dbReference>
<dbReference type="EMBL" id="CAJVCH010423550">
    <property type="protein sequence ID" value="CAG7818549.1"/>
    <property type="molecule type" value="Genomic_DNA"/>
</dbReference>
<dbReference type="OrthoDB" id="2015831at2759"/>
<feature type="non-terminal residue" evidence="9">
    <location>
        <position position="331"/>
    </location>
</feature>
<dbReference type="PROSITE" id="PS51450">
    <property type="entry name" value="LRR"/>
    <property type="match status" value="1"/>
</dbReference>
<organism evidence="9 10">
    <name type="scientific">Allacma fusca</name>
    <dbReference type="NCBI Taxonomy" id="39272"/>
    <lineage>
        <taxon>Eukaryota</taxon>
        <taxon>Metazoa</taxon>
        <taxon>Ecdysozoa</taxon>
        <taxon>Arthropoda</taxon>
        <taxon>Hexapoda</taxon>
        <taxon>Collembola</taxon>
        <taxon>Symphypleona</taxon>
        <taxon>Sminthuridae</taxon>
        <taxon>Allacma</taxon>
    </lineage>
</organism>
<accession>A0A8J2PLN0</accession>
<keyword evidence="3 7" id="KW-0812">Transmembrane</keyword>
<protein>
    <recommendedName>
        <fullName evidence="8">LRRNT domain-containing protein</fullName>
    </recommendedName>
</protein>
<keyword evidence="6 7" id="KW-0472">Membrane</keyword>
<evidence type="ECO:0000256" key="4">
    <source>
        <dbReference type="ARBA" id="ARBA00022729"/>
    </source>
</evidence>
<dbReference type="InterPro" id="IPR003591">
    <property type="entry name" value="Leu-rich_rpt_typical-subtyp"/>
</dbReference>
<evidence type="ECO:0000259" key="8">
    <source>
        <dbReference type="SMART" id="SM00013"/>
    </source>
</evidence>
<reference evidence="9" key="1">
    <citation type="submission" date="2021-06" db="EMBL/GenBank/DDBJ databases">
        <authorList>
            <person name="Hodson N. C."/>
            <person name="Mongue J. A."/>
            <person name="Jaron S. K."/>
        </authorList>
    </citation>
    <scope>NUCLEOTIDE SEQUENCE</scope>
</reference>
<dbReference type="AlphaFoldDB" id="A0A8J2PLN0"/>
<evidence type="ECO:0000256" key="1">
    <source>
        <dbReference type="ARBA" id="ARBA00004479"/>
    </source>
</evidence>
<dbReference type="Proteomes" id="UP000708208">
    <property type="component" value="Unassembled WGS sequence"/>
</dbReference>
<comment type="subcellular location">
    <subcellularLocation>
        <location evidence="1">Membrane</location>
        <topology evidence="1">Single-pass type I membrane protein</topology>
    </subcellularLocation>
</comment>
<gene>
    <name evidence="9" type="ORF">AFUS01_LOCUS29046</name>
</gene>
<feature type="domain" description="LRRNT" evidence="8">
    <location>
        <begin position="57"/>
        <end position="94"/>
    </location>
</feature>
<evidence type="ECO:0000256" key="2">
    <source>
        <dbReference type="ARBA" id="ARBA00022614"/>
    </source>
</evidence>
<evidence type="ECO:0000313" key="10">
    <source>
        <dbReference type="Proteomes" id="UP000708208"/>
    </source>
</evidence>
<evidence type="ECO:0000256" key="6">
    <source>
        <dbReference type="ARBA" id="ARBA00023136"/>
    </source>
</evidence>
<name>A0A8J2PLN0_9HEXA</name>
<feature type="transmembrane region" description="Helical" evidence="7">
    <location>
        <begin position="292"/>
        <end position="316"/>
    </location>
</feature>
<sequence length="331" mass="38007">PIIQDSEEVKCSLTFDRNLAPTSYLTISSTQFLCKYESHCFSACSCCDFDACDCEMTCPQNCSCYHDQGWSNNLVDCSGHGQTIIPKIPMDVTELYLDGNVFPSLDSHAFIGRKNLRSLFLNGSHIEVIQNRTFHGLGQLRVLHLENNFLERLEGFEFQELEDLQELYLQQNSISWVNNSTFEGLTQLRVIFLHGNNFVNFKIWQVFQAAPNLQEVSLHGNEFTCECLFTIAFKEWLDSNRAKIFDLGQIKCIDQKNSSELVVVKIFDERNPRCSQSTDLSVRETQKGHEDYLWVIVTALGVLTLLTIFSVIGYFWRQSLKVWVHAHCGLR</sequence>
<keyword evidence="4" id="KW-0732">Signal</keyword>
<comment type="caution">
    <text evidence="9">The sequence shown here is derived from an EMBL/GenBank/DDBJ whole genome shotgun (WGS) entry which is preliminary data.</text>
</comment>
<dbReference type="PANTHER" id="PTHR45773:SF5">
    <property type="entry name" value="SLIT AND NTRK-LIKE PROTEIN 5"/>
    <property type="match status" value="1"/>
</dbReference>
<evidence type="ECO:0000256" key="3">
    <source>
        <dbReference type="ARBA" id="ARBA00022692"/>
    </source>
</evidence>
<feature type="non-terminal residue" evidence="9">
    <location>
        <position position="1"/>
    </location>
</feature>
<keyword evidence="2" id="KW-0433">Leucine-rich repeat</keyword>
<dbReference type="InterPro" id="IPR001611">
    <property type="entry name" value="Leu-rich_rpt"/>
</dbReference>
<proteinExistence type="predicted"/>